<dbReference type="KEGG" id="gla:GL50803_009523"/>
<dbReference type="PANTHER" id="PTHR24120">
    <property type="entry name" value="GH07239P"/>
    <property type="match status" value="1"/>
</dbReference>
<dbReference type="AlphaFoldDB" id="A8BNF9"/>
<organism evidence="1 2">
    <name type="scientific">Giardia intestinalis (strain ATCC 50803 / WB clone C6)</name>
    <name type="common">Giardia lamblia</name>
    <dbReference type="NCBI Taxonomy" id="184922"/>
    <lineage>
        <taxon>Eukaryota</taxon>
        <taxon>Metamonada</taxon>
        <taxon>Diplomonadida</taxon>
        <taxon>Hexamitidae</taxon>
        <taxon>Giardiinae</taxon>
        <taxon>Giardia</taxon>
    </lineage>
</organism>
<dbReference type="Gene3D" id="1.25.40.20">
    <property type="entry name" value="Ankyrin repeat-containing domain"/>
    <property type="match status" value="1"/>
</dbReference>
<dbReference type="GeneID" id="5698790"/>
<dbReference type="HOGENOM" id="CLU_837940_0_0_1"/>
<reference evidence="1 2" key="1">
    <citation type="journal article" date="2007" name="Science">
        <title>Genomic minimalism in the early diverging intestinal parasite Giardia lamblia.</title>
        <authorList>
            <person name="Morrison H.G."/>
            <person name="McArthur A.G."/>
            <person name="Gillin F.D."/>
            <person name="Aley S.B."/>
            <person name="Adam R.D."/>
            <person name="Olsen G.J."/>
            <person name="Best A.A."/>
            <person name="Cande W.Z."/>
            <person name="Chen F."/>
            <person name="Cipriano M.J."/>
            <person name="Davids B.J."/>
            <person name="Dawson S.C."/>
            <person name="Elmendorf H.G."/>
            <person name="Hehl A.B."/>
            <person name="Holder M.E."/>
            <person name="Huse S.M."/>
            <person name="Kim U.U."/>
            <person name="Lasek-Nesselquist E."/>
            <person name="Manning G."/>
            <person name="Nigam A."/>
            <person name="Nixon J.E."/>
            <person name="Palm D."/>
            <person name="Passamaneck N.E."/>
            <person name="Prabhu A."/>
            <person name="Reich C.I."/>
            <person name="Reiner D.S."/>
            <person name="Samuelson J."/>
            <person name="Svard S.G."/>
            <person name="Sogin M.L."/>
        </authorList>
    </citation>
    <scope>NUCLEOTIDE SEQUENCE [LARGE SCALE GENOMIC DNA]</scope>
    <source>
        <strain evidence="1 2">WB C6</strain>
    </source>
</reference>
<dbReference type="InterPro" id="IPR002110">
    <property type="entry name" value="Ankyrin_rpt"/>
</dbReference>
<dbReference type="InterPro" id="IPR036770">
    <property type="entry name" value="Ankyrin_rpt-contain_sf"/>
</dbReference>
<dbReference type="VEuPathDB" id="GiardiaDB:GL50803_9523"/>
<sequence>MDITGWFCAAEAGDLEHIKETCIQFVGKVNERGRTALMLAASLGHRSICDFLARFEGRQTTPKGVTALMIAAELQHIDIVAVLAPYESRMRSDKAEPAIIRAARHCCMPALEILLPYEMCYASECLAVAKINRLEEVYKRIDAALTDNFTESLSVQATLAQPILPQNSLLPQSQHQSQCIQMLGVDGDVDARVDATADTTLQQADLITTLTIELEDLRLVEREYEDLKHMCEAYQEQIRELNLDNDTLFTDNMSLRRDKEKHLRALKRLGPCPSCKKSRSELQNLLAENTRLSAKLSTIKTNSLEVWSRILMKRALSDEEIQRFAPFADLIQ</sequence>
<proteinExistence type="predicted"/>
<dbReference type="RefSeq" id="XP_001705905.1">
    <property type="nucleotide sequence ID" value="XM_001705853.1"/>
</dbReference>
<dbReference type="Proteomes" id="UP000001548">
    <property type="component" value="Unassembled WGS sequence"/>
</dbReference>
<gene>
    <name evidence="1" type="ORF">GL50803_009523</name>
</gene>
<name>A8BNF9_GIAIC</name>
<evidence type="ECO:0000313" key="1">
    <source>
        <dbReference type="EMBL" id="KAE8302531.1"/>
    </source>
</evidence>
<dbReference type="PANTHER" id="PTHR24120:SF4">
    <property type="entry name" value="GH07239P"/>
    <property type="match status" value="1"/>
</dbReference>
<evidence type="ECO:0000313" key="2">
    <source>
        <dbReference type="Proteomes" id="UP000001548"/>
    </source>
</evidence>
<protein>
    <submittedName>
        <fullName evidence="1">Ankyrin repeat protein 1</fullName>
    </submittedName>
</protein>
<dbReference type="OMA" id="MSLRRDK"/>
<keyword evidence="2" id="KW-1185">Reference proteome</keyword>
<dbReference type="EMBL" id="AACB03000004">
    <property type="protein sequence ID" value="KAE8302531.1"/>
    <property type="molecule type" value="Genomic_DNA"/>
</dbReference>
<dbReference type="SUPFAM" id="SSF48403">
    <property type="entry name" value="Ankyrin repeat"/>
    <property type="match status" value="1"/>
</dbReference>
<comment type="caution">
    <text evidence="1">The sequence shown here is derived from an EMBL/GenBank/DDBJ whole genome shotgun (WGS) entry which is preliminary data.</text>
</comment>
<dbReference type="Pfam" id="PF12796">
    <property type="entry name" value="Ank_2"/>
    <property type="match status" value="1"/>
</dbReference>
<accession>A8BNF9</accession>